<evidence type="ECO:0000256" key="8">
    <source>
        <dbReference type="ARBA" id="ARBA00022692"/>
    </source>
</evidence>
<dbReference type="InterPro" id="IPR008271">
    <property type="entry name" value="Ser/Thr_kinase_AS"/>
</dbReference>
<keyword evidence="10" id="KW-0677">Repeat</keyword>
<evidence type="ECO:0000256" key="11">
    <source>
        <dbReference type="ARBA" id="ARBA00022741"/>
    </source>
</evidence>
<keyword evidence="5" id="KW-0723">Serine/threonine-protein kinase</keyword>
<dbReference type="InterPro" id="IPR001245">
    <property type="entry name" value="Ser-Thr/Tyr_kinase_cat_dom"/>
</dbReference>
<dbReference type="SMART" id="SM00220">
    <property type="entry name" value="S_TKc"/>
    <property type="match status" value="1"/>
</dbReference>
<dbReference type="FunFam" id="3.80.10.10:FF:000371">
    <property type="entry name" value="Leucine-rich repeat receptor-like serine/threonine-protein kinase BAM3"/>
    <property type="match status" value="1"/>
</dbReference>
<evidence type="ECO:0000256" key="21">
    <source>
        <dbReference type="SAM" id="Phobius"/>
    </source>
</evidence>
<protein>
    <recommendedName>
        <fullName evidence="3">non-specific serine/threonine protein kinase</fullName>
        <ecNumber evidence="3">2.7.11.1</ecNumber>
    </recommendedName>
</protein>
<keyword evidence="8 21" id="KW-0812">Transmembrane</keyword>
<keyword evidence="17" id="KW-0675">Receptor</keyword>
<dbReference type="Pfam" id="PF23598">
    <property type="entry name" value="LRR_14"/>
    <property type="match status" value="1"/>
</dbReference>
<dbReference type="SUPFAM" id="SSF52058">
    <property type="entry name" value="L domain-like"/>
    <property type="match status" value="1"/>
</dbReference>
<dbReference type="Gene3D" id="1.10.510.10">
    <property type="entry name" value="Transferase(Phosphotransferase) domain 1"/>
    <property type="match status" value="1"/>
</dbReference>
<dbReference type="Pfam" id="PF08263">
    <property type="entry name" value="LRRNT_2"/>
    <property type="match status" value="1"/>
</dbReference>
<evidence type="ECO:0000256" key="10">
    <source>
        <dbReference type="ARBA" id="ARBA00022737"/>
    </source>
</evidence>
<dbReference type="EMBL" id="HG996474">
    <property type="protein sequence ID" value="CAG1833769.1"/>
    <property type="molecule type" value="Genomic_DNA"/>
</dbReference>
<dbReference type="Gene3D" id="3.80.10.10">
    <property type="entry name" value="Ribonuclease Inhibitor"/>
    <property type="match status" value="3"/>
</dbReference>
<evidence type="ECO:0000256" key="9">
    <source>
        <dbReference type="ARBA" id="ARBA00022729"/>
    </source>
</evidence>
<dbReference type="GO" id="GO:0009908">
    <property type="term" value="P:flower development"/>
    <property type="evidence" value="ECO:0007669"/>
    <property type="project" value="UniProtKB-ARBA"/>
</dbReference>
<keyword evidence="12" id="KW-0418">Kinase</keyword>
<dbReference type="FunFam" id="3.80.10.10:FF:000560">
    <property type="entry name" value="Leucine-rich repeat receptor-like serine/threonine-protein kinase BAM3"/>
    <property type="match status" value="1"/>
</dbReference>
<dbReference type="InterPro" id="IPR055414">
    <property type="entry name" value="LRR_R13L4/SHOC2-like"/>
</dbReference>
<evidence type="ECO:0000256" key="19">
    <source>
        <dbReference type="ARBA" id="ARBA00047899"/>
    </source>
</evidence>
<evidence type="ECO:0000256" key="7">
    <source>
        <dbReference type="ARBA" id="ARBA00022679"/>
    </source>
</evidence>
<dbReference type="GO" id="GO:0005524">
    <property type="term" value="F:ATP binding"/>
    <property type="evidence" value="ECO:0007669"/>
    <property type="project" value="UniProtKB-KW"/>
</dbReference>
<evidence type="ECO:0000256" key="3">
    <source>
        <dbReference type="ARBA" id="ARBA00012513"/>
    </source>
</evidence>
<evidence type="ECO:0000256" key="1">
    <source>
        <dbReference type="ARBA" id="ARBA00004167"/>
    </source>
</evidence>
<evidence type="ECO:0000256" key="16">
    <source>
        <dbReference type="ARBA" id="ARBA00023136"/>
    </source>
</evidence>
<evidence type="ECO:0000256" key="20">
    <source>
        <dbReference type="ARBA" id="ARBA00048679"/>
    </source>
</evidence>
<evidence type="ECO:0000256" key="2">
    <source>
        <dbReference type="ARBA" id="ARBA00008684"/>
    </source>
</evidence>
<keyword evidence="4" id="KW-0217">Developmental protein</keyword>
<dbReference type="SUPFAM" id="SSF56112">
    <property type="entry name" value="Protein kinase-like (PK-like)"/>
    <property type="match status" value="1"/>
</dbReference>
<evidence type="ECO:0000313" key="23">
    <source>
        <dbReference type="EMBL" id="CAG1833769.1"/>
    </source>
</evidence>
<keyword evidence="16 21" id="KW-0472">Membrane</keyword>
<dbReference type="Gene3D" id="3.30.200.20">
    <property type="entry name" value="Phosphorylase Kinase, domain 1"/>
    <property type="match status" value="1"/>
</dbReference>
<dbReference type="InterPro" id="IPR032675">
    <property type="entry name" value="LRR_dom_sf"/>
</dbReference>
<accession>A0A8D7EX06</accession>
<dbReference type="GO" id="GO:0016020">
    <property type="term" value="C:membrane"/>
    <property type="evidence" value="ECO:0007669"/>
    <property type="project" value="UniProtKB-SubCell"/>
</dbReference>
<dbReference type="GO" id="GO:0004674">
    <property type="term" value="F:protein serine/threonine kinase activity"/>
    <property type="evidence" value="ECO:0007669"/>
    <property type="project" value="UniProtKB-KW"/>
</dbReference>
<comment type="catalytic activity">
    <reaction evidence="19">
        <text>L-threonyl-[protein] + ATP = O-phospho-L-threonyl-[protein] + ADP + H(+)</text>
        <dbReference type="Rhea" id="RHEA:46608"/>
        <dbReference type="Rhea" id="RHEA-COMP:11060"/>
        <dbReference type="Rhea" id="RHEA-COMP:11605"/>
        <dbReference type="ChEBI" id="CHEBI:15378"/>
        <dbReference type="ChEBI" id="CHEBI:30013"/>
        <dbReference type="ChEBI" id="CHEBI:30616"/>
        <dbReference type="ChEBI" id="CHEBI:61977"/>
        <dbReference type="ChEBI" id="CHEBI:456216"/>
        <dbReference type="EC" id="2.7.11.1"/>
    </reaction>
</comment>
<dbReference type="InterPro" id="IPR001611">
    <property type="entry name" value="Leu-rich_rpt"/>
</dbReference>
<dbReference type="InterPro" id="IPR050647">
    <property type="entry name" value="Plant_LRR-RLKs"/>
</dbReference>
<evidence type="ECO:0000256" key="12">
    <source>
        <dbReference type="ARBA" id="ARBA00022777"/>
    </source>
</evidence>
<dbReference type="FunFam" id="3.30.200.20:FF:000292">
    <property type="entry name" value="Leucine-rich repeat receptor-like serine/threonine-protein kinase BAM1"/>
    <property type="match status" value="1"/>
</dbReference>
<dbReference type="FunFam" id="3.80.10.10:FF:000108">
    <property type="entry name" value="Leucine-rich repeat receptor-like serine/threonine-protein kinase BAM3"/>
    <property type="match status" value="1"/>
</dbReference>
<comment type="subcellular location">
    <subcellularLocation>
        <location evidence="1">Membrane</location>
        <topology evidence="1">Single-pass membrane protein</topology>
    </subcellularLocation>
</comment>
<dbReference type="FunFam" id="3.80.10.10:FF:000129">
    <property type="entry name" value="Leucine-rich repeat receptor-like kinase"/>
    <property type="match status" value="1"/>
</dbReference>
<dbReference type="Pfam" id="PF13855">
    <property type="entry name" value="LRR_8"/>
    <property type="match status" value="1"/>
</dbReference>
<evidence type="ECO:0000256" key="5">
    <source>
        <dbReference type="ARBA" id="ARBA00022527"/>
    </source>
</evidence>
<dbReference type="EC" id="2.7.11.1" evidence="3"/>
<evidence type="ECO:0000259" key="22">
    <source>
        <dbReference type="PROSITE" id="PS50011"/>
    </source>
</evidence>
<evidence type="ECO:0000256" key="17">
    <source>
        <dbReference type="ARBA" id="ARBA00023170"/>
    </source>
</evidence>
<dbReference type="GO" id="GO:0030154">
    <property type="term" value="P:cell differentiation"/>
    <property type="evidence" value="ECO:0007669"/>
    <property type="project" value="UniProtKB-KW"/>
</dbReference>
<dbReference type="GO" id="GO:0010075">
    <property type="term" value="P:regulation of meristem growth"/>
    <property type="evidence" value="ECO:0007669"/>
    <property type="project" value="UniProtKB-ARBA"/>
</dbReference>
<keyword evidence="13" id="KW-0221">Differentiation</keyword>
<keyword evidence="6" id="KW-0433">Leucine-rich repeat</keyword>
<dbReference type="PROSITE" id="PS00108">
    <property type="entry name" value="PROTEIN_KINASE_ST"/>
    <property type="match status" value="1"/>
</dbReference>
<reference evidence="23" key="1">
    <citation type="submission" date="2021-03" db="EMBL/GenBank/DDBJ databases">
        <authorList>
            <consortium name="Genoscope - CEA"/>
            <person name="William W."/>
        </authorList>
    </citation>
    <scope>NUCLEOTIDE SEQUENCE</scope>
    <source>
        <strain evidence="23">Doubled-haploid Pahang</strain>
    </source>
</reference>
<sequence length="1002" mass="109917">LSEAPLLLPEFNPFFSSFSEAPSMASPTARALLLLSSLLLSLTPPSTASLRKQASVLISIKRSFHSSESFLPSWNPSNHASLCAWDGVRCDAAMHVVLALDLSNLNISGSLSPVIGELKGLTYLSVAGNSLSGLFPSSVGKLAGLRHLNVSNNQFNGTLSWSFSYMAELEVLDAYNNDFFGALPVGLSKLPKLRHLDLGGNYFSGTIPAAYGGFRALSYLSVAGNDLGGFIPPELGNVTTLKQLYLGYYNEFDGGIPAELGSLIDLVHLDLSSCGLEGEIPPELGNLKKLDTLFLQTNQLTGTIPPHLGNLSSLRYLDISNNALTGEIPKEFAELHQLSLLHMFMNRFHGEIPRFVAELPNLEVLKLWQNNFTGAIPAELGRNGRLREVDLSTNKLTGSVPRFLCYGRKLEILILLKNFLFGSLPDDLGDCTTLLRVRMGQNYLTGSLPKGFLYLPELSLLELQNNYLTGAMAEETAKKPAKLVQLNLSNNRLSGPLPSSIGNFSSLQMLLLSGNQFTGELPSQLGVLKHVLKIDVSRNNFSGGIPPEIGDCISVTYLDLSQNELIGPIPARLSQARVLSYLNLSWNHLSESIPQDIGSMKSLTSADFSHNDFSGRIPETGQFAYFNASSFLANPRLCRSASDPCSSSSKDQHHGVKSQLPGKLKLLFALGLLTCSLVFAITVAIKTQSMMKRNSRSWRLTAFQKLEFTSENIVECLKENCVIGRGGAGIVYRGTTPNGEQVAVKRLLGIGKGSTHDNGLSAEVQTLGKIRHRNIVRLLAFCSNKETNLLVYEYMHNGSLGEALHGKRGGYLNWPMRLRIATEAARGLSYLHHDCCPPILHRDVKSNNILLDLDFEAHVADFGLAKYLRDTGASECMSAIAGSYGYIAPAEYAYTLKVDEKSDVYSYGVVLLELITGKRPVGDLGEEGLDIVQWARMNTNWHKEGVVNIMDRRLIDVPMEEAMQVFFVAMLCVQEHSVERPKMREVVQMLEQTKQSHYARAH</sequence>
<dbReference type="SUPFAM" id="SSF52047">
    <property type="entry name" value="RNI-like"/>
    <property type="match status" value="1"/>
</dbReference>
<dbReference type="SMART" id="SM00369">
    <property type="entry name" value="LRR_TYP"/>
    <property type="match status" value="9"/>
</dbReference>
<keyword evidence="11" id="KW-0547">Nucleotide-binding</keyword>
<feature type="transmembrane region" description="Helical" evidence="21">
    <location>
        <begin position="666"/>
        <end position="685"/>
    </location>
</feature>
<dbReference type="PANTHER" id="PTHR48056">
    <property type="entry name" value="LRR RECEPTOR-LIKE SERINE/THREONINE-PROTEIN KINASE-RELATED"/>
    <property type="match status" value="1"/>
</dbReference>
<dbReference type="InterPro" id="IPR013210">
    <property type="entry name" value="LRR_N_plant-typ"/>
</dbReference>
<dbReference type="InterPro" id="IPR000719">
    <property type="entry name" value="Prot_kinase_dom"/>
</dbReference>
<keyword evidence="18" id="KW-0325">Glycoprotein</keyword>
<comment type="similarity">
    <text evidence="2">Belongs to the protein kinase superfamily. Ser/Thr protein kinase family.</text>
</comment>
<feature type="domain" description="Protein kinase" evidence="22">
    <location>
        <begin position="717"/>
        <end position="1002"/>
    </location>
</feature>
<keyword evidence="7" id="KW-0808">Transferase</keyword>
<evidence type="ECO:0000256" key="6">
    <source>
        <dbReference type="ARBA" id="ARBA00022614"/>
    </source>
</evidence>
<organism evidence="23">
    <name type="scientific">Musa acuminata subsp. malaccensis</name>
    <name type="common">Wild banana</name>
    <name type="synonym">Musa malaccensis</name>
    <dbReference type="NCBI Taxonomy" id="214687"/>
    <lineage>
        <taxon>Eukaryota</taxon>
        <taxon>Viridiplantae</taxon>
        <taxon>Streptophyta</taxon>
        <taxon>Embryophyta</taxon>
        <taxon>Tracheophyta</taxon>
        <taxon>Spermatophyta</taxon>
        <taxon>Magnoliopsida</taxon>
        <taxon>Liliopsida</taxon>
        <taxon>Zingiberales</taxon>
        <taxon>Musaceae</taxon>
        <taxon>Musa</taxon>
    </lineage>
</organism>
<evidence type="ECO:0000256" key="15">
    <source>
        <dbReference type="ARBA" id="ARBA00022989"/>
    </source>
</evidence>
<dbReference type="PANTHER" id="PTHR48056:SF52">
    <property type="entry name" value="PROTEIN KINASE DOMAIN-CONTAINING PROTEIN"/>
    <property type="match status" value="1"/>
</dbReference>
<evidence type="ECO:0000256" key="18">
    <source>
        <dbReference type="ARBA" id="ARBA00023180"/>
    </source>
</evidence>
<dbReference type="AlphaFoldDB" id="A0A8D7EX06"/>
<dbReference type="InterPro" id="IPR003591">
    <property type="entry name" value="Leu-rich_rpt_typical-subtyp"/>
</dbReference>
<dbReference type="InterPro" id="IPR011009">
    <property type="entry name" value="Kinase-like_dom_sf"/>
</dbReference>
<gene>
    <name evidence="23" type="ORF">GSMUA_218740.1</name>
</gene>
<proteinExistence type="inferred from homology"/>
<keyword evidence="9" id="KW-0732">Signal</keyword>
<evidence type="ECO:0000256" key="4">
    <source>
        <dbReference type="ARBA" id="ARBA00022473"/>
    </source>
</evidence>
<feature type="non-terminal residue" evidence="23">
    <location>
        <position position="1"/>
    </location>
</feature>
<evidence type="ECO:0000256" key="14">
    <source>
        <dbReference type="ARBA" id="ARBA00022840"/>
    </source>
</evidence>
<dbReference type="Pfam" id="PF00560">
    <property type="entry name" value="LRR_1"/>
    <property type="match status" value="5"/>
</dbReference>
<evidence type="ECO:0000256" key="13">
    <source>
        <dbReference type="ARBA" id="ARBA00022782"/>
    </source>
</evidence>
<keyword evidence="15 21" id="KW-1133">Transmembrane helix</keyword>
<keyword evidence="14" id="KW-0067">ATP-binding</keyword>
<dbReference type="PROSITE" id="PS50011">
    <property type="entry name" value="PROTEIN_KINASE_DOM"/>
    <property type="match status" value="1"/>
</dbReference>
<dbReference type="Pfam" id="PF07714">
    <property type="entry name" value="PK_Tyr_Ser-Thr"/>
    <property type="match status" value="1"/>
</dbReference>
<dbReference type="FunFam" id="1.10.510.10:FF:000201">
    <property type="entry name" value="Leucine-rich repeat receptor-like serine/threonine-protein kinase"/>
    <property type="match status" value="1"/>
</dbReference>
<name>A0A8D7EX06_MUSAM</name>
<comment type="catalytic activity">
    <reaction evidence="20">
        <text>L-seryl-[protein] + ATP = O-phospho-L-seryl-[protein] + ADP + H(+)</text>
        <dbReference type="Rhea" id="RHEA:17989"/>
        <dbReference type="Rhea" id="RHEA-COMP:9863"/>
        <dbReference type="Rhea" id="RHEA-COMP:11604"/>
        <dbReference type="ChEBI" id="CHEBI:15378"/>
        <dbReference type="ChEBI" id="CHEBI:29999"/>
        <dbReference type="ChEBI" id="CHEBI:30616"/>
        <dbReference type="ChEBI" id="CHEBI:83421"/>
        <dbReference type="ChEBI" id="CHEBI:456216"/>
        <dbReference type="EC" id="2.7.11.1"/>
    </reaction>
</comment>